<gene>
    <name evidence="1" type="ORF">SAMN05216516_10223</name>
</gene>
<name>A0A1I4VRS6_9GAMM</name>
<evidence type="ECO:0000313" key="2">
    <source>
        <dbReference type="Proteomes" id="UP000242222"/>
    </source>
</evidence>
<sequence>MTILMDAPHAAAYRSSVDTLALLAFLSNLLTAG</sequence>
<dbReference type="AlphaFoldDB" id="A0A1I4VRS6"/>
<accession>A0A1I4VRS6</accession>
<keyword evidence="2" id="KW-1185">Reference proteome</keyword>
<dbReference type="EMBL" id="FOVC01000002">
    <property type="protein sequence ID" value="SFN03739.1"/>
    <property type="molecule type" value="Genomic_DNA"/>
</dbReference>
<protein>
    <submittedName>
        <fullName evidence="1">Uncharacterized protein</fullName>
    </submittedName>
</protein>
<evidence type="ECO:0000313" key="1">
    <source>
        <dbReference type="EMBL" id="SFN03739.1"/>
    </source>
</evidence>
<organism evidence="1 2">
    <name type="scientific">Izhakiella capsodis</name>
    <dbReference type="NCBI Taxonomy" id="1367852"/>
    <lineage>
        <taxon>Bacteria</taxon>
        <taxon>Pseudomonadati</taxon>
        <taxon>Pseudomonadota</taxon>
        <taxon>Gammaproteobacteria</taxon>
        <taxon>Enterobacterales</taxon>
        <taxon>Erwiniaceae</taxon>
        <taxon>Izhakiella</taxon>
    </lineage>
</organism>
<dbReference type="Proteomes" id="UP000242222">
    <property type="component" value="Unassembled WGS sequence"/>
</dbReference>
<proteinExistence type="predicted"/>
<reference evidence="2" key="1">
    <citation type="submission" date="2016-10" db="EMBL/GenBank/DDBJ databases">
        <authorList>
            <person name="Varghese N."/>
            <person name="Submissions S."/>
        </authorList>
    </citation>
    <scope>NUCLEOTIDE SEQUENCE [LARGE SCALE GENOMIC DNA]</scope>
    <source>
        <strain evidence="2">N6PO6</strain>
    </source>
</reference>
<dbReference type="STRING" id="1367852.SAMN05216516_10223"/>